<feature type="region of interest" description="Disordered" evidence="1">
    <location>
        <begin position="89"/>
        <end position="126"/>
    </location>
</feature>
<keyword evidence="3" id="KW-1185">Reference proteome</keyword>
<name>A0AAD1RXV7_PELCU</name>
<dbReference type="Proteomes" id="UP001295444">
    <property type="component" value="Chromosome 04"/>
</dbReference>
<evidence type="ECO:0000256" key="1">
    <source>
        <dbReference type="SAM" id="MobiDB-lite"/>
    </source>
</evidence>
<dbReference type="AlphaFoldDB" id="A0AAD1RXV7"/>
<dbReference type="Gene3D" id="1.25.40.10">
    <property type="entry name" value="Tetratricopeptide repeat domain"/>
    <property type="match status" value="1"/>
</dbReference>
<dbReference type="EMBL" id="OW240915">
    <property type="protein sequence ID" value="CAH2283374.1"/>
    <property type="molecule type" value="Genomic_DNA"/>
</dbReference>
<gene>
    <name evidence="2" type="ORF">PECUL_23A048911</name>
</gene>
<dbReference type="InterPro" id="IPR011990">
    <property type="entry name" value="TPR-like_helical_dom_sf"/>
</dbReference>
<organism evidence="2 3">
    <name type="scientific">Pelobates cultripes</name>
    <name type="common">Western spadefoot toad</name>
    <dbReference type="NCBI Taxonomy" id="61616"/>
    <lineage>
        <taxon>Eukaryota</taxon>
        <taxon>Metazoa</taxon>
        <taxon>Chordata</taxon>
        <taxon>Craniata</taxon>
        <taxon>Vertebrata</taxon>
        <taxon>Euteleostomi</taxon>
        <taxon>Amphibia</taxon>
        <taxon>Batrachia</taxon>
        <taxon>Anura</taxon>
        <taxon>Pelobatoidea</taxon>
        <taxon>Pelobatidae</taxon>
        <taxon>Pelobates</taxon>
    </lineage>
</organism>
<feature type="compositionally biased region" description="Acidic residues" evidence="1">
    <location>
        <begin position="115"/>
        <end position="126"/>
    </location>
</feature>
<evidence type="ECO:0000313" key="2">
    <source>
        <dbReference type="EMBL" id="CAH2283374.1"/>
    </source>
</evidence>
<accession>A0AAD1RXV7</accession>
<evidence type="ECO:0000313" key="3">
    <source>
        <dbReference type="Proteomes" id="UP001295444"/>
    </source>
</evidence>
<protein>
    <submittedName>
        <fullName evidence="2">Gamma-soluble NSF attachment</fullName>
    </submittedName>
</protein>
<sequence length="126" mass="13439">MDTSAPHFTALGAPTTFWRLGVAHPMHQPRIGPVIPGFSGSEDCTALEQLLEGFDQQDQDQVSDVCNSPLFKYMDNDYAKLALSLAVPGGETKKKSPATLQEGVTGPAQGGSHVEEEDDEYSGGLC</sequence>
<proteinExistence type="predicted"/>
<reference evidence="2" key="1">
    <citation type="submission" date="2022-03" db="EMBL/GenBank/DDBJ databases">
        <authorList>
            <person name="Alioto T."/>
            <person name="Alioto T."/>
            <person name="Gomez Garrido J."/>
        </authorList>
    </citation>
    <scope>NUCLEOTIDE SEQUENCE</scope>
</reference>